<dbReference type="Proteomes" id="UP000239757">
    <property type="component" value="Unassembled WGS sequence"/>
</dbReference>
<dbReference type="EMBL" id="KZ664833">
    <property type="protein sequence ID" value="PPS02940.1"/>
    <property type="molecule type" value="Genomic_DNA"/>
</dbReference>
<proteinExistence type="predicted"/>
<evidence type="ECO:0000313" key="2">
    <source>
        <dbReference type="EMBL" id="PPS02940.1"/>
    </source>
</evidence>
<feature type="compositionally biased region" description="Acidic residues" evidence="1">
    <location>
        <begin position="34"/>
        <end position="57"/>
    </location>
</feature>
<protein>
    <submittedName>
        <fullName evidence="2">Uncharacterized protein</fullName>
    </submittedName>
</protein>
<gene>
    <name evidence="2" type="ORF">GOBAR_AA17724</name>
</gene>
<accession>A0A2P5XI02</accession>
<reference evidence="2 3" key="1">
    <citation type="submission" date="2015-01" db="EMBL/GenBank/DDBJ databases">
        <title>Genome of allotetraploid Gossypium barbadense reveals genomic plasticity and fiber elongation in cotton evolution.</title>
        <authorList>
            <person name="Chen X."/>
            <person name="Liu X."/>
            <person name="Zhao B."/>
            <person name="Zheng H."/>
            <person name="Hu Y."/>
            <person name="Lu G."/>
            <person name="Yang C."/>
            <person name="Chen J."/>
            <person name="Shan C."/>
            <person name="Zhang L."/>
            <person name="Zhou Y."/>
            <person name="Wang L."/>
            <person name="Guo W."/>
            <person name="Bai Y."/>
            <person name="Ruan J."/>
            <person name="Shangguan X."/>
            <person name="Mao Y."/>
            <person name="Jiang J."/>
            <person name="Zhu Y."/>
            <person name="Lei J."/>
            <person name="Kang H."/>
            <person name="Chen S."/>
            <person name="He X."/>
            <person name="Wang R."/>
            <person name="Wang Y."/>
            <person name="Chen J."/>
            <person name="Wang L."/>
            <person name="Yu S."/>
            <person name="Wang B."/>
            <person name="Wei J."/>
            <person name="Song S."/>
            <person name="Lu X."/>
            <person name="Gao Z."/>
            <person name="Gu W."/>
            <person name="Deng X."/>
            <person name="Ma D."/>
            <person name="Wang S."/>
            <person name="Liang W."/>
            <person name="Fang L."/>
            <person name="Cai C."/>
            <person name="Zhu X."/>
            <person name="Zhou B."/>
            <person name="Zhang Y."/>
            <person name="Chen Z."/>
            <person name="Xu S."/>
            <person name="Zhu R."/>
            <person name="Wang S."/>
            <person name="Zhang T."/>
            <person name="Zhao G."/>
        </authorList>
    </citation>
    <scope>NUCLEOTIDE SEQUENCE [LARGE SCALE GENOMIC DNA]</scope>
    <source>
        <strain evidence="3">cv. Xinhai21</strain>
        <tissue evidence="2">Leaf</tissue>
    </source>
</reference>
<dbReference type="AlphaFoldDB" id="A0A2P5XI02"/>
<name>A0A2P5XI02_GOSBA</name>
<evidence type="ECO:0000256" key="1">
    <source>
        <dbReference type="SAM" id="MobiDB-lite"/>
    </source>
</evidence>
<sequence>MKLKTHIHPVVIETNAHGEDRFDKNCRFNHEGEDFSDPDVDDIPDDIENEGANDENDYTPSFRNPSHGIVICNNLEAYVSIIDPDRKHASDFLEYLDIIPAHMMLADSESKKLFMGGAIVGSSRHFDTRVPPSSQHVLMPPLMPPSMSNNLLMYCTHWNAHCLFGETSS</sequence>
<feature type="region of interest" description="Disordered" evidence="1">
    <location>
        <begin position="33"/>
        <end position="60"/>
    </location>
</feature>
<organism evidence="2 3">
    <name type="scientific">Gossypium barbadense</name>
    <name type="common">Sea Island cotton</name>
    <name type="synonym">Hibiscus barbadensis</name>
    <dbReference type="NCBI Taxonomy" id="3634"/>
    <lineage>
        <taxon>Eukaryota</taxon>
        <taxon>Viridiplantae</taxon>
        <taxon>Streptophyta</taxon>
        <taxon>Embryophyta</taxon>
        <taxon>Tracheophyta</taxon>
        <taxon>Spermatophyta</taxon>
        <taxon>Magnoliopsida</taxon>
        <taxon>eudicotyledons</taxon>
        <taxon>Gunneridae</taxon>
        <taxon>Pentapetalae</taxon>
        <taxon>rosids</taxon>
        <taxon>malvids</taxon>
        <taxon>Malvales</taxon>
        <taxon>Malvaceae</taxon>
        <taxon>Malvoideae</taxon>
        <taxon>Gossypium</taxon>
    </lineage>
</organism>
<evidence type="ECO:0000313" key="3">
    <source>
        <dbReference type="Proteomes" id="UP000239757"/>
    </source>
</evidence>